<accession>A0A6G0VU91</accession>
<dbReference type="GO" id="GO:0003677">
    <property type="term" value="F:DNA binding"/>
    <property type="evidence" value="ECO:0007669"/>
    <property type="project" value="InterPro"/>
</dbReference>
<feature type="domain" description="BESS" evidence="2">
    <location>
        <begin position="140"/>
        <end position="170"/>
    </location>
</feature>
<dbReference type="EMBL" id="VUJU01012768">
    <property type="protein sequence ID" value="KAF0706820.1"/>
    <property type="molecule type" value="Genomic_DNA"/>
</dbReference>
<dbReference type="OrthoDB" id="5779735at2759"/>
<reference evidence="3 4" key="1">
    <citation type="submission" date="2019-08" db="EMBL/GenBank/DDBJ databases">
        <title>Whole genome of Aphis craccivora.</title>
        <authorList>
            <person name="Voronova N.V."/>
            <person name="Shulinski R.S."/>
            <person name="Bandarenka Y.V."/>
            <person name="Zhorov D.G."/>
            <person name="Warner D."/>
        </authorList>
    </citation>
    <scope>NUCLEOTIDE SEQUENCE [LARGE SCALE GENOMIC DNA]</scope>
    <source>
        <strain evidence="3">180601</strain>
        <tissue evidence="3">Whole Body</tissue>
    </source>
</reference>
<evidence type="ECO:0000313" key="3">
    <source>
        <dbReference type="EMBL" id="KAF0706820.1"/>
    </source>
</evidence>
<name>A0A6G0VU91_APHCR</name>
<proteinExistence type="predicted"/>
<feature type="compositionally biased region" description="Basic and acidic residues" evidence="1">
    <location>
        <begin position="1"/>
        <end position="15"/>
    </location>
</feature>
<feature type="compositionally biased region" description="Basic residues" evidence="1">
    <location>
        <begin position="17"/>
        <end position="26"/>
    </location>
</feature>
<dbReference type="Proteomes" id="UP000478052">
    <property type="component" value="Unassembled WGS sequence"/>
</dbReference>
<sequence length="254" mass="28937">DELKGEWKKLQDSHRQATLRRKVKSGQAAKKMKPWKYEEVMSFLLSESTRRETYTNVNNYNGNDTVADLTDEEDQIIEEHSQNEENVNLALSNNIESETQKKKHNFDASKKNAGKESDVDKIISFIGNKNQVKKQPGELDFFFASACESTKRLPRRLQLRIKQEVMRAIINAETEFLDQPSATSTSSIVSTETPGRSAMVRLDTPSPISQIIPAPSQTFFHPSASNEVQESTSNVMYENANFCDDSQQRSYYLI</sequence>
<keyword evidence="4" id="KW-1185">Reference proteome</keyword>
<organism evidence="3 4">
    <name type="scientific">Aphis craccivora</name>
    <name type="common">Cowpea aphid</name>
    <dbReference type="NCBI Taxonomy" id="307492"/>
    <lineage>
        <taxon>Eukaryota</taxon>
        <taxon>Metazoa</taxon>
        <taxon>Ecdysozoa</taxon>
        <taxon>Arthropoda</taxon>
        <taxon>Hexapoda</taxon>
        <taxon>Insecta</taxon>
        <taxon>Pterygota</taxon>
        <taxon>Neoptera</taxon>
        <taxon>Paraneoptera</taxon>
        <taxon>Hemiptera</taxon>
        <taxon>Sternorrhyncha</taxon>
        <taxon>Aphidomorpha</taxon>
        <taxon>Aphidoidea</taxon>
        <taxon>Aphididae</taxon>
        <taxon>Aphidini</taxon>
        <taxon>Aphis</taxon>
        <taxon>Aphis</taxon>
    </lineage>
</organism>
<gene>
    <name evidence="3" type="ORF">FWK35_00030896</name>
</gene>
<feature type="non-terminal residue" evidence="3">
    <location>
        <position position="1"/>
    </location>
</feature>
<dbReference type="InterPro" id="IPR004210">
    <property type="entry name" value="BESS_motif"/>
</dbReference>
<evidence type="ECO:0000313" key="4">
    <source>
        <dbReference type="Proteomes" id="UP000478052"/>
    </source>
</evidence>
<evidence type="ECO:0000256" key="1">
    <source>
        <dbReference type="SAM" id="MobiDB-lite"/>
    </source>
</evidence>
<comment type="caution">
    <text evidence="3">The sequence shown here is derived from an EMBL/GenBank/DDBJ whole genome shotgun (WGS) entry which is preliminary data.</text>
</comment>
<dbReference type="Pfam" id="PF02944">
    <property type="entry name" value="BESS"/>
    <property type="match status" value="1"/>
</dbReference>
<protein>
    <submittedName>
        <fullName evidence="3">MADF domain-containing protein</fullName>
    </submittedName>
</protein>
<feature type="region of interest" description="Disordered" evidence="1">
    <location>
        <begin position="1"/>
        <end position="26"/>
    </location>
</feature>
<evidence type="ECO:0000259" key="2">
    <source>
        <dbReference type="Pfam" id="PF02944"/>
    </source>
</evidence>
<dbReference type="AlphaFoldDB" id="A0A6G0VU91"/>